<keyword evidence="3" id="KW-1185">Reference proteome</keyword>
<proteinExistence type="predicted"/>
<gene>
    <name evidence="2" type="ORF">BCR21_09900</name>
</gene>
<feature type="region of interest" description="Disordered" evidence="1">
    <location>
        <begin position="1"/>
        <end position="26"/>
    </location>
</feature>
<dbReference type="AlphaFoldDB" id="A0A1E5GFU4"/>
<name>A0A1E5GFU4_9ENTE</name>
<protein>
    <submittedName>
        <fullName evidence="2">Uncharacterized protein</fullName>
    </submittedName>
</protein>
<dbReference type="Pfam" id="PF07538">
    <property type="entry name" value="ChW"/>
    <property type="match status" value="2"/>
</dbReference>
<organism evidence="2 3">
    <name type="scientific">Enterococcus ureasiticus</name>
    <dbReference type="NCBI Taxonomy" id="903984"/>
    <lineage>
        <taxon>Bacteria</taxon>
        <taxon>Bacillati</taxon>
        <taxon>Bacillota</taxon>
        <taxon>Bacilli</taxon>
        <taxon>Lactobacillales</taxon>
        <taxon>Enterococcaceae</taxon>
        <taxon>Enterococcus</taxon>
    </lineage>
</organism>
<dbReference type="InterPro" id="IPR006637">
    <property type="entry name" value="ChW"/>
</dbReference>
<evidence type="ECO:0000256" key="1">
    <source>
        <dbReference type="SAM" id="MobiDB-lite"/>
    </source>
</evidence>
<dbReference type="SMART" id="SM00728">
    <property type="entry name" value="ChW"/>
    <property type="match status" value="2"/>
</dbReference>
<sequence>MHVQGQGWQSWRHESGVAGSQGSGLRSEAVQIKATKKLYVIYRAHVQGKGGLPWVRNGDVAGTTGQAKRLDGIQVLLSYS</sequence>
<evidence type="ECO:0000313" key="3">
    <source>
        <dbReference type="Proteomes" id="UP000094068"/>
    </source>
</evidence>
<dbReference type="STRING" id="903984.BCR21_09900"/>
<comment type="caution">
    <text evidence="2">The sequence shown here is derived from an EMBL/GenBank/DDBJ whole genome shotgun (WGS) entry which is preliminary data.</text>
</comment>
<dbReference type="Proteomes" id="UP000094068">
    <property type="component" value="Unassembled WGS sequence"/>
</dbReference>
<reference evidence="3" key="1">
    <citation type="submission" date="2016-09" db="EMBL/GenBank/DDBJ databases">
        <authorList>
            <person name="Gulvik C.A."/>
        </authorList>
    </citation>
    <scope>NUCLEOTIDE SEQUENCE [LARGE SCALE GENOMIC DNA]</scope>
    <source>
        <strain evidence="3">DSM 23328</strain>
    </source>
</reference>
<dbReference type="EMBL" id="MIJZ01000013">
    <property type="protein sequence ID" value="OEG11594.1"/>
    <property type="molecule type" value="Genomic_DNA"/>
</dbReference>
<evidence type="ECO:0000313" key="2">
    <source>
        <dbReference type="EMBL" id="OEG11594.1"/>
    </source>
</evidence>
<accession>A0A1E5GFU4</accession>